<dbReference type="PANTHER" id="PTHR24148">
    <property type="entry name" value="ANKYRIN REPEAT DOMAIN-CONTAINING PROTEIN 39 HOMOLOG-RELATED"/>
    <property type="match status" value="1"/>
</dbReference>
<dbReference type="VEuPathDB" id="FungiDB:HMPREF1541_10231"/>
<dbReference type="eggNOG" id="ENOG502SUZ5">
    <property type="taxonomic scope" value="Eukaryota"/>
</dbReference>
<dbReference type="HOGENOM" id="CLU_489166_0_0_1"/>
<gene>
    <name evidence="2" type="ORF">HMPREF1541_10231</name>
</gene>
<sequence length="557" mass="64344">MKHQDYRYHQLDDSADQIRLISILPKQSRKRLCLELGTVSITEVQGQYEAVSYTWGFQSPERNININGKTLRLRDNIWRCLKHIRDHDLTKSRLWIDSICINQHDDYEKSQQVAKMGRIFTRASRVLIWLGSTSLQTYLPPSASDSSDDRIEKLPPHDFDAWLNFLGRSDPRSRSLENQIMSIVYNPYWERLWIIQEVALAQDLCLIFGEALLGKDYISTIYMTARDNSKPGYHSWMTRQKDPMIVYSGTHILDHHPMIHSRSRTQYYDGSRESFRELIKSFHSHHCTDPRDYVFGLVGLLDPPPRFQVDYSSSCDNVAAHALHYLQEEEATNNPQYRVGLDITAAAALLQALTVTSSTYSKFEQELSTSKAEWLQARGFRFSFKRFIVLYAEDSIRNIEVCTNTVDRNRPGASRGDLQQSQSQASWQVKLLNGSIKQFVPVRDTNELHETDNVVVLCWLALSPAVVARKSLHNSHKIEIAHFIWPHMTTQPDDQGPWTELEMPTRVKSALQREINACGIDWNDLFSENPANTFVHLSTLEVVSLCEMIIPVNFRRP</sequence>
<dbReference type="PANTHER" id="PTHR24148:SF73">
    <property type="entry name" value="HET DOMAIN PROTEIN (AFU_ORTHOLOGUE AFUA_8G01020)"/>
    <property type="match status" value="1"/>
</dbReference>
<dbReference type="Pfam" id="PF06985">
    <property type="entry name" value="HET"/>
    <property type="match status" value="1"/>
</dbReference>
<dbReference type="AlphaFoldDB" id="W2S772"/>
<dbReference type="InterPro" id="IPR010730">
    <property type="entry name" value="HET"/>
</dbReference>
<dbReference type="EMBL" id="KB822714">
    <property type="protein sequence ID" value="ETN44561.1"/>
    <property type="molecule type" value="Genomic_DNA"/>
</dbReference>
<feature type="domain" description="Heterokaryon incompatibility" evidence="1">
    <location>
        <begin position="48"/>
        <end position="197"/>
    </location>
</feature>
<evidence type="ECO:0000313" key="3">
    <source>
        <dbReference type="Proteomes" id="UP000030752"/>
    </source>
</evidence>
<accession>W2S772</accession>
<dbReference type="Proteomes" id="UP000030752">
    <property type="component" value="Unassembled WGS sequence"/>
</dbReference>
<dbReference type="InParanoid" id="W2S772"/>
<name>W2S772_CYPE1</name>
<dbReference type="OrthoDB" id="4106239at2759"/>
<dbReference type="STRING" id="1220924.W2S772"/>
<proteinExistence type="predicted"/>
<dbReference type="RefSeq" id="XP_008713124.1">
    <property type="nucleotide sequence ID" value="XM_008714902.1"/>
</dbReference>
<dbReference type="InterPro" id="IPR052895">
    <property type="entry name" value="HetReg/Transcr_Mod"/>
</dbReference>
<keyword evidence="3" id="KW-1185">Reference proteome</keyword>
<evidence type="ECO:0000313" key="2">
    <source>
        <dbReference type="EMBL" id="ETN44561.1"/>
    </source>
</evidence>
<evidence type="ECO:0000259" key="1">
    <source>
        <dbReference type="Pfam" id="PF06985"/>
    </source>
</evidence>
<dbReference type="GeneID" id="19977570"/>
<protein>
    <recommendedName>
        <fullName evidence="1">Heterokaryon incompatibility domain-containing protein</fullName>
    </recommendedName>
</protein>
<organism evidence="2 3">
    <name type="scientific">Cyphellophora europaea (strain CBS 101466)</name>
    <name type="common">Phialophora europaea</name>
    <dbReference type="NCBI Taxonomy" id="1220924"/>
    <lineage>
        <taxon>Eukaryota</taxon>
        <taxon>Fungi</taxon>
        <taxon>Dikarya</taxon>
        <taxon>Ascomycota</taxon>
        <taxon>Pezizomycotina</taxon>
        <taxon>Eurotiomycetes</taxon>
        <taxon>Chaetothyriomycetidae</taxon>
        <taxon>Chaetothyriales</taxon>
        <taxon>Cyphellophoraceae</taxon>
        <taxon>Cyphellophora</taxon>
    </lineage>
</organism>
<reference evidence="2 3" key="1">
    <citation type="submission" date="2013-03" db="EMBL/GenBank/DDBJ databases">
        <title>The Genome Sequence of Phialophora europaea CBS 101466.</title>
        <authorList>
            <consortium name="The Broad Institute Genomics Platform"/>
            <person name="Cuomo C."/>
            <person name="de Hoog S."/>
            <person name="Gorbushina A."/>
            <person name="Walker B."/>
            <person name="Young S.K."/>
            <person name="Zeng Q."/>
            <person name="Gargeya S."/>
            <person name="Fitzgerald M."/>
            <person name="Haas B."/>
            <person name="Abouelleil A."/>
            <person name="Allen A.W."/>
            <person name="Alvarado L."/>
            <person name="Arachchi H.M."/>
            <person name="Berlin A.M."/>
            <person name="Chapman S.B."/>
            <person name="Gainer-Dewar J."/>
            <person name="Goldberg J."/>
            <person name="Griggs A."/>
            <person name="Gujja S."/>
            <person name="Hansen M."/>
            <person name="Howarth C."/>
            <person name="Imamovic A."/>
            <person name="Ireland A."/>
            <person name="Larimer J."/>
            <person name="McCowan C."/>
            <person name="Murphy C."/>
            <person name="Pearson M."/>
            <person name="Poon T.W."/>
            <person name="Priest M."/>
            <person name="Roberts A."/>
            <person name="Saif S."/>
            <person name="Shea T."/>
            <person name="Sisk P."/>
            <person name="Sykes S."/>
            <person name="Wortman J."/>
            <person name="Nusbaum C."/>
            <person name="Birren B."/>
        </authorList>
    </citation>
    <scope>NUCLEOTIDE SEQUENCE [LARGE SCALE GENOMIC DNA]</scope>
    <source>
        <strain evidence="2 3">CBS 101466</strain>
    </source>
</reference>